<protein>
    <submittedName>
        <fullName evidence="1">Uncharacterized protein</fullName>
    </submittedName>
</protein>
<gene>
    <name evidence="1" type="ORF">CRM82_04085</name>
</gene>
<dbReference type="Proteomes" id="UP000220246">
    <property type="component" value="Unassembled WGS sequence"/>
</dbReference>
<keyword evidence="2" id="KW-1185">Reference proteome</keyword>
<evidence type="ECO:0000313" key="1">
    <source>
        <dbReference type="EMBL" id="PEH87905.1"/>
    </source>
</evidence>
<dbReference type="GeneID" id="80799765"/>
<dbReference type="OrthoDB" id="9984535at2"/>
<evidence type="ECO:0000313" key="2">
    <source>
        <dbReference type="Proteomes" id="UP000220246"/>
    </source>
</evidence>
<proteinExistence type="predicted"/>
<sequence length="249" mass="27717">MPHNATSRVQLTLLSLIRVHGQQVQPMVGTSRVCEQGDDVHLVAGSIPFHDRAMDAKAPTPGKGLLALFGIRDALDELQHWRTVARNSQAQFAYLQLQVEVGTPAPGAVTRQMLRECGAQLRFLNVRRSAAEFQKEALARFAGWVAEEGGDPGRDMAHVRQMALRPDLFERLLYEDADLQHIDVMVLPLADWPDPARVRQVAYVRAGTPLMAQVQGSDRMQVHLPGWMAQRHGPDQDMAYLPCCEDRAA</sequence>
<dbReference type="EMBL" id="PDEA01000001">
    <property type="protein sequence ID" value="PEH87905.1"/>
    <property type="molecule type" value="Genomic_DNA"/>
</dbReference>
<dbReference type="AlphaFoldDB" id="A0A2A7URG2"/>
<accession>A0A2A7URG2</accession>
<organism evidence="1 2">
    <name type="scientific">Comamonas terrigena</name>
    <dbReference type="NCBI Taxonomy" id="32013"/>
    <lineage>
        <taxon>Bacteria</taxon>
        <taxon>Pseudomonadati</taxon>
        <taxon>Pseudomonadota</taxon>
        <taxon>Betaproteobacteria</taxon>
        <taxon>Burkholderiales</taxon>
        <taxon>Comamonadaceae</taxon>
        <taxon>Comamonas</taxon>
    </lineage>
</organism>
<dbReference type="RefSeq" id="WP_066541960.1">
    <property type="nucleotide sequence ID" value="NZ_DALZSI010000017.1"/>
</dbReference>
<comment type="caution">
    <text evidence="1">The sequence shown here is derived from an EMBL/GenBank/DDBJ whole genome shotgun (WGS) entry which is preliminary data.</text>
</comment>
<reference evidence="2" key="1">
    <citation type="submission" date="2017-09" db="EMBL/GenBank/DDBJ databases">
        <title>FDA dAtabase for Regulatory Grade micrObial Sequences (FDA-ARGOS): Supporting development and validation of Infectious Disease Dx tests.</title>
        <authorList>
            <person name="Minogue T."/>
            <person name="Wolcott M."/>
            <person name="Wasieloski L."/>
            <person name="Aguilar W."/>
            <person name="Moore D."/>
            <person name="Tallon L."/>
            <person name="Sadzewicz L."/>
            <person name="Ott S."/>
            <person name="Zhao X."/>
            <person name="Nagaraj S."/>
            <person name="Vavikolanu K."/>
            <person name="Aluvathingal J."/>
            <person name="Nadendla S."/>
            <person name="Sichtig H."/>
        </authorList>
    </citation>
    <scope>NUCLEOTIDE SEQUENCE [LARGE SCALE GENOMIC DNA]</scope>
    <source>
        <strain evidence="2">FDAARGOS_394</strain>
    </source>
</reference>
<name>A0A2A7URG2_COMTR</name>